<dbReference type="OrthoDB" id="5778915at2759"/>
<reference evidence="2 3" key="2">
    <citation type="journal article" date="2019" name="G3 (Bethesda)">
        <title>Hybrid Assembly of the Genome of the Entomopathogenic Nematode Steinernema carpocapsae Identifies the X-Chromosome.</title>
        <authorList>
            <person name="Serra L."/>
            <person name="Macchietto M."/>
            <person name="Macias-Munoz A."/>
            <person name="McGill C.J."/>
            <person name="Rodriguez I.M."/>
            <person name="Rodriguez B."/>
            <person name="Murad R."/>
            <person name="Mortazavi A."/>
        </authorList>
    </citation>
    <scope>NUCLEOTIDE SEQUENCE [LARGE SCALE GENOMIC DNA]</scope>
    <source>
        <strain evidence="2 3">ALL</strain>
    </source>
</reference>
<name>A0A4U5NYW8_STECR</name>
<evidence type="ECO:0000313" key="2">
    <source>
        <dbReference type="EMBL" id="TKR88551.1"/>
    </source>
</evidence>
<evidence type="ECO:0000313" key="3">
    <source>
        <dbReference type="Proteomes" id="UP000298663"/>
    </source>
</evidence>
<keyword evidence="3" id="KW-1185">Reference proteome</keyword>
<gene>
    <name evidence="2" type="ORF">L596_012776</name>
</gene>
<dbReference type="EMBL" id="AZBU02000003">
    <property type="protein sequence ID" value="TKR88551.1"/>
    <property type="molecule type" value="Genomic_DNA"/>
</dbReference>
<dbReference type="Proteomes" id="UP000298663">
    <property type="component" value="Unassembled WGS sequence"/>
</dbReference>
<comment type="caution">
    <text evidence="2">The sequence shown here is derived from an EMBL/GenBank/DDBJ whole genome shotgun (WGS) entry which is preliminary data.</text>
</comment>
<reference evidence="2 3" key="1">
    <citation type="journal article" date="2015" name="Genome Biol.">
        <title>Comparative genomics of Steinernema reveals deeply conserved gene regulatory networks.</title>
        <authorList>
            <person name="Dillman A.R."/>
            <person name="Macchietto M."/>
            <person name="Porter C.F."/>
            <person name="Rogers A."/>
            <person name="Williams B."/>
            <person name="Antoshechkin I."/>
            <person name="Lee M.M."/>
            <person name="Goodwin Z."/>
            <person name="Lu X."/>
            <person name="Lewis E.E."/>
            <person name="Goodrich-Blair H."/>
            <person name="Stock S.P."/>
            <person name="Adams B.J."/>
            <person name="Sternberg P.W."/>
            <person name="Mortazavi A."/>
        </authorList>
    </citation>
    <scope>NUCLEOTIDE SEQUENCE [LARGE SCALE GENOMIC DNA]</scope>
    <source>
        <strain evidence="2 3">ALL</strain>
    </source>
</reference>
<sequence length="75" mass="8280">MTQDKSGVSSDTLAPIIQHRASISYSPVRNRLAEQDKSPMNQTFTIGQGHRGRQRSNSIDSDVVDYTIQEGSDSL</sequence>
<protein>
    <submittedName>
        <fullName evidence="2">Uncharacterized protein</fullName>
    </submittedName>
</protein>
<proteinExistence type="predicted"/>
<feature type="region of interest" description="Disordered" evidence="1">
    <location>
        <begin position="33"/>
        <end position="60"/>
    </location>
</feature>
<evidence type="ECO:0000256" key="1">
    <source>
        <dbReference type="SAM" id="MobiDB-lite"/>
    </source>
</evidence>
<accession>A0A4U5NYW8</accession>
<organism evidence="2 3">
    <name type="scientific">Steinernema carpocapsae</name>
    <name type="common">Entomopathogenic nematode</name>
    <dbReference type="NCBI Taxonomy" id="34508"/>
    <lineage>
        <taxon>Eukaryota</taxon>
        <taxon>Metazoa</taxon>
        <taxon>Ecdysozoa</taxon>
        <taxon>Nematoda</taxon>
        <taxon>Chromadorea</taxon>
        <taxon>Rhabditida</taxon>
        <taxon>Tylenchina</taxon>
        <taxon>Panagrolaimomorpha</taxon>
        <taxon>Strongyloidoidea</taxon>
        <taxon>Steinernematidae</taxon>
        <taxon>Steinernema</taxon>
    </lineage>
</organism>
<dbReference type="AlphaFoldDB" id="A0A4U5NYW8"/>